<accession>A0AAU8B9N4</accession>
<dbReference type="EMBL" id="PP511792">
    <property type="protein sequence ID" value="XCD07632.1"/>
    <property type="molecule type" value="Genomic_DNA"/>
</dbReference>
<name>A0AAU8B9N4_9CAUD</name>
<proteinExistence type="predicted"/>
<evidence type="ECO:0000313" key="1">
    <source>
        <dbReference type="EMBL" id="XCD07632.1"/>
    </source>
</evidence>
<protein>
    <submittedName>
        <fullName evidence="1">Major head protein</fullName>
    </submittedName>
</protein>
<organism evidence="1">
    <name type="scientific">Dulem virus 33</name>
    <dbReference type="NCBI Taxonomy" id="3145751"/>
    <lineage>
        <taxon>Viruses</taxon>
        <taxon>Duplodnaviria</taxon>
        <taxon>Heunggongvirae</taxon>
        <taxon>Uroviricota</taxon>
        <taxon>Caudoviricetes</taxon>
    </lineage>
</organism>
<dbReference type="Pfam" id="PF25209">
    <property type="entry name" value="Phage_capsid_4"/>
    <property type="match status" value="1"/>
</dbReference>
<reference evidence="1" key="1">
    <citation type="submission" date="2024-03" db="EMBL/GenBank/DDBJ databases">
        <title>Diverse circular DNA viruses in blood, oral, and fecal samples of captive lemurs.</title>
        <authorList>
            <person name="Paietta E.N."/>
            <person name="Kraberger S."/>
            <person name="Lund M.C."/>
            <person name="Custer J.M."/>
            <person name="Vargas K.M."/>
            <person name="Ehmke E.E."/>
            <person name="Yoder A.D."/>
            <person name="Varsani A."/>
        </authorList>
    </citation>
    <scope>NUCLEOTIDE SEQUENCE</scope>
    <source>
        <strain evidence="1">Duke_28FS_2</strain>
    </source>
</reference>
<sequence>MAETNLIKRADLVRVREVEFTEMFTESVKKLVEALGVTRKIAKQAGTTLKTYKATGTLESGLVAEGDTIPLSHYTTIALTYKEITLKKWRKATSAEAIVDRGFDQAVDMTTDRMLKDIQKGIRKDFFNFLATGTGEATGDDLQATIAQTWGQLQVLFEDDEIQTVHFINPLDIADYLAKAQITTQTAFGMTYIENFLGMGTVFLNSSVPKGTIYSTAKDNIVLYYIPVNGADLDEVFSFTADETGYVGIHEEPDYTNMTCSDTVINGMELFAERVDGIVVGTIGAGSDDETGGDDDETGG</sequence>